<dbReference type="AlphaFoldDB" id="A0A6M2DZL3"/>
<name>A0A6M2DZL3_XENCH</name>
<dbReference type="SUPFAM" id="SSF57625">
    <property type="entry name" value="Invertebrate chitin-binding proteins"/>
    <property type="match status" value="2"/>
</dbReference>
<dbReference type="Pfam" id="PF01607">
    <property type="entry name" value="CBM_14"/>
    <property type="match status" value="1"/>
</dbReference>
<feature type="chain" id="PRO_5026921239" evidence="1">
    <location>
        <begin position="22"/>
        <end position="279"/>
    </location>
</feature>
<dbReference type="InterPro" id="IPR036508">
    <property type="entry name" value="Chitin-bd_dom_sf"/>
</dbReference>
<sequence>MRGDIVFISVLLICLWRGASSKFLRNVDPSFVGREVSNCTVRGTPGLICTTCSTVAKCVKSGYQWLTIPVETCNATQKCNVKKGGCSLDPGPCTDRPDKINCEFEGFAPDAFDCQKYHYCSGANESSISKECRNNFAFNIKNGKCDLNAINAPTCKRLPLNCSIGGYSEAWPEDKNLFYICTMEESGLRPQFHRCDDGFEYDNNQHNCVKGHGGGNQGGNLEAVPEICTDLVNYPDPEDKYSYYHCVELQKKPEHITCDWGQIFDPKKLKCVCGFWSAL</sequence>
<dbReference type="GO" id="GO:0005576">
    <property type="term" value="C:extracellular region"/>
    <property type="evidence" value="ECO:0007669"/>
    <property type="project" value="InterPro"/>
</dbReference>
<evidence type="ECO:0000256" key="1">
    <source>
        <dbReference type="SAM" id="SignalP"/>
    </source>
</evidence>
<dbReference type="Gene3D" id="2.170.140.10">
    <property type="entry name" value="Chitin binding domain"/>
    <property type="match status" value="2"/>
</dbReference>
<evidence type="ECO:0000313" key="3">
    <source>
        <dbReference type="EMBL" id="NOV50511.1"/>
    </source>
</evidence>
<dbReference type="InterPro" id="IPR002557">
    <property type="entry name" value="Chitin-bd_dom"/>
</dbReference>
<dbReference type="EMBL" id="GIIL01006785">
    <property type="protein sequence ID" value="NOV50511.1"/>
    <property type="molecule type" value="Transcribed_RNA"/>
</dbReference>
<reference evidence="3" key="1">
    <citation type="submission" date="2020-03" db="EMBL/GenBank/DDBJ databases">
        <title>Transcriptomic Profiling of the Digestive Tract of the Rat Flea, Xenopsylla cheopis, Following Blood Feeding and Infection with Yersinia pestis.</title>
        <authorList>
            <person name="Bland D.M."/>
            <person name="Martens C.A."/>
            <person name="Virtaneva K."/>
            <person name="Kanakabandi K."/>
            <person name="Long D."/>
            <person name="Rosenke R."/>
            <person name="Saturday G.A."/>
            <person name="Hoyt F.H."/>
            <person name="Bruno D.P."/>
            <person name="Ribeiro J.M.C."/>
            <person name="Hinnebusch J."/>
        </authorList>
    </citation>
    <scope>NUCLEOTIDE SEQUENCE</scope>
</reference>
<proteinExistence type="predicted"/>
<dbReference type="GO" id="GO:0008061">
    <property type="term" value="F:chitin binding"/>
    <property type="evidence" value="ECO:0007669"/>
    <property type="project" value="InterPro"/>
</dbReference>
<protein>
    <submittedName>
        <fullName evidence="3">Putative peritrophin-48-like zeugodacus cucurbitae</fullName>
    </submittedName>
</protein>
<accession>A0A6M2DZL3</accession>
<feature type="domain" description="Chitin-binding type-2" evidence="2">
    <location>
        <begin position="99"/>
        <end position="157"/>
    </location>
</feature>
<feature type="signal peptide" evidence="1">
    <location>
        <begin position="1"/>
        <end position="21"/>
    </location>
</feature>
<evidence type="ECO:0000259" key="2">
    <source>
        <dbReference type="PROSITE" id="PS50940"/>
    </source>
</evidence>
<dbReference type="PROSITE" id="PS50940">
    <property type="entry name" value="CHIT_BIND_II"/>
    <property type="match status" value="1"/>
</dbReference>
<dbReference type="SMART" id="SM00494">
    <property type="entry name" value="ChtBD2"/>
    <property type="match status" value="3"/>
</dbReference>
<keyword evidence="1" id="KW-0732">Signal</keyword>
<organism evidence="3">
    <name type="scientific">Xenopsylla cheopis</name>
    <name type="common">Oriental rat flea</name>
    <name type="synonym">Pulex cheopis</name>
    <dbReference type="NCBI Taxonomy" id="163159"/>
    <lineage>
        <taxon>Eukaryota</taxon>
        <taxon>Metazoa</taxon>
        <taxon>Ecdysozoa</taxon>
        <taxon>Arthropoda</taxon>
        <taxon>Hexapoda</taxon>
        <taxon>Insecta</taxon>
        <taxon>Pterygota</taxon>
        <taxon>Neoptera</taxon>
        <taxon>Endopterygota</taxon>
        <taxon>Siphonaptera</taxon>
        <taxon>Pulicidae</taxon>
        <taxon>Xenopsyllinae</taxon>
        <taxon>Xenopsylla</taxon>
    </lineage>
</organism>